<dbReference type="NCBIfam" id="NF047352">
    <property type="entry name" value="P_loop_sacsin"/>
    <property type="match status" value="1"/>
</dbReference>
<evidence type="ECO:0000313" key="2">
    <source>
        <dbReference type="EMBL" id="GIQ91999.1"/>
    </source>
</evidence>
<dbReference type="Proteomes" id="UP000265618">
    <property type="component" value="Unassembled WGS sequence"/>
</dbReference>
<sequence>PSLAFSQGPALTVGNNAPFELEDFQSLCSIENSRKAEDTASTGRFGVGFNSVYHLTDLPTLVTSDRE</sequence>
<dbReference type="GO" id="GO:0030544">
    <property type="term" value="F:Hsp70 protein binding"/>
    <property type="evidence" value="ECO:0007669"/>
    <property type="project" value="TreeGrafter"/>
</dbReference>
<accession>A0A9K3DDM9</accession>
<dbReference type="Pfam" id="PF25794">
    <property type="entry name" value="SACS"/>
    <property type="match status" value="1"/>
</dbReference>
<keyword evidence="3" id="KW-1185">Reference proteome</keyword>
<proteinExistence type="predicted"/>
<comment type="caution">
    <text evidence="2">The sequence shown here is derived from an EMBL/GenBank/DDBJ whole genome shotgun (WGS) entry which is preliminary data.</text>
</comment>
<dbReference type="EMBL" id="BDIP01008749">
    <property type="protein sequence ID" value="GIQ91999.1"/>
    <property type="molecule type" value="Genomic_DNA"/>
</dbReference>
<organism evidence="2 3">
    <name type="scientific">Kipferlia bialata</name>
    <dbReference type="NCBI Taxonomy" id="797122"/>
    <lineage>
        <taxon>Eukaryota</taxon>
        <taxon>Metamonada</taxon>
        <taxon>Carpediemonas-like organisms</taxon>
        <taxon>Kipferlia</taxon>
    </lineage>
</organism>
<dbReference type="AlphaFoldDB" id="A0A9K3DDM9"/>
<feature type="non-terminal residue" evidence="2">
    <location>
        <position position="1"/>
    </location>
</feature>
<feature type="domain" description="Sacsin/Nov" evidence="1">
    <location>
        <begin position="4"/>
        <end position="65"/>
    </location>
</feature>
<evidence type="ECO:0000313" key="3">
    <source>
        <dbReference type="Proteomes" id="UP000265618"/>
    </source>
</evidence>
<dbReference type="InterPro" id="IPR052972">
    <property type="entry name" value="Sacsin_chaperone_reg"/>
</dbReference>
<name>A0A9K3DDM9_9EUKA</name>
<gene>
    <name evidence="2" type="ORF">KIPB_015516</name>
</gene>
<protein>
    <recommendedName>
        <fullName evidence="1">Sacsin/Nov domain-containing protein</fullName>
    </recommendedName>
</protein>
<dbReference type="InterPro" id="IPR036890">
    <property type="entry name" value="HATPase_C_sf"/>
</dbReference>
<dbReference type="PANTHER" id="PTHR15600">
    <property type="entry name" value="SACSIN"/>
    <property type="match status" value="1"/>
</dbReference>
<dbReference type="OrthoDB" id="1262810at2759"/>
<evidence type="ECO:0000259" key="1">
    <source>
        <dbReference type="Pfam" id="PF25794"/>
    </source>
</evidence>
<reference evidence="2 3" key="1">
    <citation type="journal article" date="2018" name="PLoS ONE">
        <title>The draft genome of Kipferlia bialata reveals reductive genome evolution in fornicate parasites.</title>
        <authorList>
            <person name="Tanifuji G."/>
            <person name="Takabayashi S."/>
            <person name="Kume K."/>
            <person name="Takagi M."/>
            <person name="Nakayama T."/>
            <person name="Kamikawa R."/>
            <person name="Inagaki Y."/>
            <person name="Hashimoto T."/>
        </authorList>
    </citation>
    <scope>NUCLEOTIDE SEQUENCE [LARGE SCALE GENOMIC DNA]</scope>
    <source>
        <strain evidence="2">NY0173</strain>
    </source>
</reference>
<dbReference type="InterPro" id="IPR058210">
    <property type="entry name" value="SACS/Nov_dom"/>
</dbReference>
<dbReference type="PANTHER" id="PTHR15600:SF42">
    <property type="entry name" value="SACSIN"/>
    <property type="match status" value="1"/>
</dbReference>
<dbReference type="SUPFAM" id="SSF55874">
    <property type="entry name" value="ATPase domain of HSP90 chaperone/DNA topoisomerase II/histidine kinase"/>
    <property type="match status" value="1"/>
</dbReference>
<feature type="non-terminal residue" evidence="2">
    <location>
        <position position="67"/>
    </location>
</feature>